<feature type="compositionally biased region" description="Polar residues" evidence="1">
    <location>
        <begin position="625"/>
        <end position="642"/>
    </location>
</feature>
<feature type="compositionally biased region" description="Basic and acidic residues" evidence="1">
    <location>
        <begin position="1053"/>
        <end position="1066"/>
    </location>
</feature>
<evidence type="ECO:0000313" key="5">
    <source>
        <dbReference type="Proteomes" id="UP001374579"/>
    </source>
</evidence>
<proteinExistence type="predicted"/>
<feature type="compositionally biased region" description="Basic and acidic residues" evidence="1">
    <location>
        <begin position="1379"/>
        <end position="1400"/>
    </location>
</feature>
<accession>A0AAN9GFS2</accession>
<feature type="region of interest" description="Disordered" evidence="1">
    <location>
        <begin position="1257"/>
        <end position="1277"/>
    </location>
</feature>
<dbReference type="InterPro" id="IPR007110">
    <property type="entry name" value="Ig-like_dom"/>
</dbReference>
<feature type="compositionally biased region" description="Basic and acidic residues" evidence="1">
    <location>
        <begin position="1119"/>
        <end position="1138"/>
    </location>
</feature>
<feature type="compositionally biased region" description="Low complexity" evidence="1">
    <location>
        <begin position="1520"/>
        <end position="1531"/>
    </location>
</feature>
<feature type="transmembrane region" description="Helical" evidence="2">
    <location>
        <begin position="547"/>
        <end position="573"/>
    </location>
</feature>
<feature type="compositionally biased region" description="Acidic residues" evidence="1">
    <location>
        <begin position="1259"/>
        <end position="1273"/>
    </location>
</feature>
<name>A0AAN9GFS2_9CAEN</name>
<feature type="compositionally biased region" description="Basic and acidic residues" evidence="1">
    <location>
        <begin position="1074"/>
        <end position="1100"/>
    </location>
</feature>
<comment type="caution">
    <text evidence="4">The sequence shown here is derived from an EMBL/GenBank/DDBJ whole genome shotgun (WGS) entry which is preliminary data.</text>
</comment>
<evidence type="ECO:0000256" key="2">
    <source>
        <dbReference type="SAM" id="Phobius"/>
    </source>
</evidence>
<keyword evidence="2" id="KW-0472">Membrane</keyword>
<feature type="region of interest" description="Disordered" evidence="1">
    <location>
        <begin position="622"/>
        <end position="651"/>
    </location>
</feature>
<feature type="region of interest" description="Disordered" evidence="1">
    <location>
        <begin position="581"/>
        <end position="608"/>
    </location>
</feature>
<protein>
    <recommendedName>
        <fullName evidence="3">Ig-like domain-containing protein</fullName>
    </recommendedName>
</protein>
<feature type="region of interest" description="Disordered" evidence="1">
    <location>
        <begin position="1583"/>
        <end position="1664"/>
    </location>
</feature>
<feature type="compositionally biased region" description="Polar residues" evidence="1">
    <location>
        <begin position="1618"/>
        <end position="1633"/>
    </location>
</feature>
<dbReference type="EMBL" id="JBAMIC010000007">
    <property type="protein sequence ID" value="KAK7106531.1"/>
    <property type="molecule type" value="Genomic_DNA"/>
</dbReference>
<feature type="compositionally biased region" description="Polar residues" evidence="1">
    <location>
        <begin position="1195"/>
        <end position="1205"/>
    </location>
</feature>
<feature type="compositionally biased region" description="Basic and acidic residues" evidence="1">
    <location>
        <begin position="1484"/>
        <end position="1500"/>
    </location>
</feature>
<feature type="compositionally biased region" description="Polar residues" evidence="1">
    <location>
        <begin position="1228"/>
        <end position="1240"/>
    </location>
</feature>
<feature type="compositionally biased region" description="Basic residues" evidence="1">
    <location>
        <begin position="1043"/>
        <end position="1052"/>
    </location>
</feature>
<keyword evidence="2" id="KW-1133">Transmembrane helix</keyword>
<dbReference type="PANTHER" id="PTHR23159">
    <property type="entry name" value="CENTROSOMAL PROTEIN 2"/>
    <property type="match status" value="1"/>
</dbReference>
<feature type="compositionally biased region" description="Basic and acidic residues" evidence="1">
    <location>
        <begin position="1451"/>
        <end position="1476"/>
    </location>
</feature>
<feature type="domain" description="Ig-like" evidence="3">
    <location>
        <begin position="368"/>
        <end position="429"/>
    </location>
</feature>
<feature type="compositionally biased region" description="Basic and acidic residues" evidence="1">
    <location>
        <begin position="581"/>
        <end position="605"/>
    </location>
</feature>
<evidence type="ECO:0000256" key="1">
    <source>
        <dbReference type="SAM" id="MobiDB-lite"/>
    </source>
</evidence>
<feature type="region of interest" description="Disordered" evidence="1">
    <location>
        <begin position="1372"/>
        <end position="1427"/>
    </location>
</feature>
<reference evidence="4 5" key="1">
    <citation type="submission" date="2024-02" db="EMBL/GenBank/DDBJ databases">
        <title>Chromosome-scale genome assembly of the rough periwinkle Littorina saxatilis.</title>
        <authorList>
            <person name="De Jode A."/>
            <person name="Faria R."/>
            <person name="Formenti G."/>
            <person name="Sims Y."/>
            <person name="Smith T.P."/>
            <person name="Tracey A."/>
            <person name="Wood J.M.D."/>
            <person name="Zagrodzka Z.B."/>
            <person name="Johannesson K."/>
            <person name="Butlin R.K."/>
            <person name="Leder E.H."/>
        </authorList>
    </citation>
    <scope>NUCLEOTIDE SEQUENCE [LARGE SCALE GENOMIC DNA]</scope>
    <source>
        <strain evidence="4">Snail1</strain>
        <tissue evidence="4">Muscle</tissue>
    </source>
</reference>
<feature type="domain" description="Ig-like" evidence="3">
    <location>
        <begin position="454"/>
        <end position="538"/>
    </location>
</feature>
<keyword evidence="2" id="KW-0812">Transmembrane</keyword>
<dbReference type="Proteomes" id="UP001374579">
    <property type="component" value="Unassembled WGS sequence"/>
</dbReference>
<feature type="compositionally biased region" description="Basic and acidic residues" evidence="1">
    <location>
        <begin position="893"/>
        <end position="925"/>
    </location>
</feature>
<feature type="compositionally biased region" description="Basic and acidic residues" evidence="1">
    <location>
        <begin position="666"/>
        <end position="881"/>
    </location>
</feature>
<feature type="region of interest" description="Disordered" evidence="1">
    <location>
        <begin position="666"/>
        <end position="932"/>
    </location>
</feature>
<feature type="compositionally biased region" description="Basic and acidic residues" evidence="1">
    <location>
        <begin position="958"/>
        <end position="1030"/>
    </location>
</feature>
<evidence type="ECO:0000259" key="3">
    <source>
        <dbReference type="PROSITE" id="PS50835"/>
    </source>
</evidence>
<feature type="region of interest" description="Disordered" evidence="1">
    <location>
        <begin position="1449"/>
        <end position="1548"/>
    </location>
</feature>
<dbReference type="PROSITE" id="PS50835">
    <property type="entry name" value="IG_LIKE"/>
    <property type="match status" value="2"/>
</dbReference>
<dbReference type="PANTHER" id="PTHR23159:SF60">
    <property type="entry name" value="SPINDLE ASSEMBLY ABNORMAL PROTEIN 4"/>
    <property type="match status" value="1"/>
</dbReference>
<sequence>MPTTATDVSTVSFVSNEADHHNTTIRCSRSDNVSSVTCRINIIEVYRLSSCFVVENAQTPIKCSYREPSHGMYWSVKYPDGTVTMVADCAPCGNDTCPDCDVKNTDFRVTRDGKSSNLRMVNGSDVDKDGAWLQCSRSDNVTDDDCTIKVFYYKLPQCEDGQLDVSEVEPWTTVRCEGLRQLQNMNWTITDHTGNVSQIAFCDSKKNCTTNSSDVTVSRNNTVSQLTFAGHVRGKDNLNLTCVNMNNFTMDSCRIRTFYPAETNNATVRVDSNFTVTGRVYIDKVYASDNITCQWFHTVDNMTGDQLFSNLSLSTFTDTDGLEYQRGHCDMTLPVNSSEITHYFGVLIQPSNKSHQVDGVVTIEKPGPTLTTTCPDYVSEGSDLTCECSHPTAQHGNPPATISWRDVNDTAGLHIRNVSRNMNGSEYTCSSVWGEGRPEEVRSSDYTMLVAYGPNNVTVSAPGDGNDDLQNVTLTCTYDVAYPSVNFTWSVACVAFTLTSESSTCTIDKGMIDVREVACTAFNTEFPELSATRSHTFSSEDVAGPTFPLVGVVVGVVAAVLVVIIIVVVIIVAKRRDRYVDEEKGSQQNKSKDQVHSSEFEEHTNADNVDAVTSLQVLTVRHDQLQGSSKDATRQGQSTEMTHLNKDAKEATIKEKEAKLKMLEMEKQTARENEERNREEKKKKAREQEERKRQQAEEKEARKKQEAQDKEDKKREKAKEKEDKMAEKVREEEEQKREKEREEDAKKKEKEREEEENKKEKAKEEEAKREEKAREEEARRAEKARKEEEDKEKNEAKKKEKEREEEEKREKEKAREEEENRKEEEKRKAKAREDEEKEKKAREEEAKNRQRAAEKDAKQKQEALEKEERKAKTIEDEKRTDNGIPMATQEANAMKEDREGKPHMTTDKPEEKEKKPTETPEEREARKQRKLKKLLEKIMQKIMQVFMDKQGHTTTDTETIKTYEKNREREARKRHKAEEREARRKERLANKKETIEAQEEKEARREARKQQKVQEKEARRKERLARKEDEKTETEEEKEARRQARRVKKEARKVREQDKKAREETRKARKQDRKARDQDEKAREHDQKPKDPALKKDQHQDLTNTAKGVLQAGLGGDVGSEKTARPAETDEFEEHINELYESADDLDRPENSSKTQTTKSKSGAPGLAPDDEFEEHINDFYQSADDLDVPEKSSKMNSPKSTSTPPDDEFEEHINDMYESADDLDNLGNPTKSRQSQQKVEQLADGKYAVDGSIYHELESEEDTSETVTDTDYESIGYDSDIYDSIGELDTTDDSSSDSYADSLDEEIYDYIDDIYESIDDVFDVNSSDITPDTKPRAQDGSDLPLFLKEKLASPGTDALLAELKAVLQRAQKEGVAIPRKEPRPKEKAPPSQAQKEDMKSPCSNGAIQGTPAPSLKGVPNRLDLSGDGCISVKAAKAFLDAQVHMYSQDEWAKKKGKPQEKEWHTEKDPTEKPLKETASGTDKPQDKESRTAEKTDKQAMKVPQSIRQKEDTTKGSVLKKTPPTVPQKPKGGNWKLNGEAQPDAPDEVYTDCLSQSKKVDALTALVGKPTASVANKEVITQEPNAQHKPRRSDLYVSVAPLKPKPKAMTKSAKTGDDNTNGRAAGSKTQEVTKTAEADDMYSELGSTRRRNQEADPIYNHLNQ</sequence>
<evidence type="ECO:0000313" key="4">
    <source>
        <dbReference type="EMBL" id="KAK7106531.1"/>
    </source>
</evidence>
<feature type="compositionally biased region" description="Low complexity" evidence="1">
    <location>
        <begin position="1152"/>
        <end position="1162"/>
    </location>
</feature>
<feature type="region of interest" description="Disordered" evidence="1">
    <location>
        <begin position="945"/>
        <end position="1242"/>
    </location>
</feature>
<organism evidence="4 5">
    <name type="scientific">Littorina saxatilis</name>
    <dbReference type="NCBI Taxonomy" id="31220"/>
    <lineage>
        <taxon>Eukaryota</taxon>
        <taxon>Metazoa</taxon>
        <taxon>Spiralia</taxon>
        <taxon>Lophotrochozoa</taxon>
        <taxon>Mollusca</taxon>
        <taxon>Gastropoda</taxon>
        <taxon>Caenogastropoda</taxon>
        <taxon>Littorinimorpha</taxon>
        <taxon>Littorinoidea</taxon>
        <taxon>Littorinidae</taxon>
        <taxon>Littorina</taxon>
    </lineage>
</organism>
<gene>
    <name evidence="4" type="ORF">V1264_017779</name>
</gene>
<keyword evidence="5" id="KW-1185">Reference proteome</keyword>
<feature type="region of interest" description="Disordered" evidence="1">
    <location>
        <begin position="1325"/>
        <end position="1344"/>
    </location>
</feature>